<sequence length="233" mass="25587">MKGSLFFLPSSLILNTQLILVHFNDFFPVLKFEFWVESSILLYCVLSLYWFSSFLLTCTTASSDQVEKASGFDAPICLVGNGGFPFRGSSHSKSRPSPLISVFLILLGVGLLICLAYGGSCRLGGGRTVVSKIEGNPGRHRAKVAELSKFGKPAKMRSKTWWVKFFMQTNLEEKEPATKKFEQASLKMDLQPACQVFSLETIPLIALSATSLQTAKGNTLRIASILCILNSST</sequence>
<organism evidence="2 3">
    <name type="scientific">Trapa natans</name>
    <name type="common">Water chestnut</name>
    <dbReference type="NCBI Taxonomy" id="22666"/>
    <lineage>
        <taxon>Eukaryota</taxon>
        <taxon>Viridiplantae</taxon>
        <taxon>Streptophyta</taxon>
        <taxon>Embryophyta</taxon>
        <taxon>Tracheophyta</taxon>
        <taxon>Spermatophyta</taxon>
        <taxon>Magnoliopsida</taxon>
        <taxon>eudicotyledons</taxon>
        <taxon>Gunneridae</taxon>
        <taxon>Pentapetalae</taxon>
        <taxon>rosids</taxon>
        <taxon>malvids</taxon>
        <taxon>Myrtales</taxon>
        <taxon>Lythraceae</taxon>
        <taxon>Trapa</taxon>
    </lineage>
</organism>
<dbReference type="GO" id="GO:0008168">
    <property type="term" value="F:methyltransferase activity"/>
    <property type="evidence" value="ECO:0007669"/>
    <property type="project" value="InterPro"/>
</dbReference>
<dbReference type="GO" id="GO:0045488">
    <property type="term" value="P:pectin metabolic process"/>
    <property type="evidence" value="ECO:0007669"/>
    <property type="project" value="InterPro"/>
</dbReference>
<dbReference type="InterPro" id="IPR044689">
    <property type="entry name" value="CGR2/3"/>
</dbReference>
<gene>
    <name evidence="2" type="ORF">SAY86_005375</name>
</gene>
<dbReference type="AlphaFoldDB" id="A0AAN7QSF3"/>
<evidence type="ECO:0000313" key="3">
    <source>
        <dbReference type="Proteomes" id="UP001346149"/>
    </source>
</evidence>
<protein>
    <submittedName>
        <fullName evidence="2">Uncharacterized protein</fullName>
    </submittedName>
</protein>
<feature type="transmembrane region" description="Helical" evidence="1">
    <location>
        <begin position="34"/>
        <end position="58"/>
    </location>
</feature>
<accession>A0AAN7QSF3</accession>
<evidence type="ECO:0000256" key="1">
    <source>
        <dbReference type="SAM" id="Phobius"/>
    </source>
</evidence>
<reference evidence="2 3" key="1">
    <citation type="journal article" date="2023" name="Hortic Res">
        <title>Pangenome of water caltrop reveals structural variations and asymmetric subgenome divergence after allopolyploidization.</title>
        <authorList>
            <person name="Zhang X."/>
            <person name="Chen Y."/>
            <person name="Wang L."/>
            <person name="Yuan Y."/>
            <person name="Fang M."/>
            <person name="Shi L."/>
            <person name="Lu R."/>
            <person name="Comes H.P."/>
            <person name="Ma Y."/>
            <person name="Chen Y."/>
            <person name="Huang G."/>
            <person name="Zhou Y."/>
            <person name="Zheng Z."/>
            <person name="Qiu Y."/>
        </authorList>
    </citation>
    <scope>NUCLEOTIDE SEQUENCE [LARGE SCALE GENOMIC DNA]</scope>
    <source>
        <strain evidence="2">F231</strain>
    </source>
</reference>
<keyword evidence="1" id="KW-0472">Membrane</keyword>
<evidence type="ECO:0000313" key="2">
    <source>
        <dbReference type="EMBL" id="KAK4776687.1"/>
    </source>
</evidence>
<proteinExistence type="predicted"/>
<keyword evidence="1" id="KW-0812">Transmembrane</keyword>
<dbReference type="PANTHER" id="PTHR34208">
    <property type="entry name" value="S-ADENOSYL-L-METHIONINE-DEPENDENT METHYLTRANSFERASE-RELATED"/>
    <property type="match status" value="1"/>
</dbReference>
<name>A0AAN7QSF3_TRANT</name>
<dbReference type="Proteomes" id="UP001346149">
    <property type="component" value="Unassembled WGS sequence"/>
</dbReference>
<comment type="caution">
    <text evidence="2">The sequence shown here is derived from an EMBL/GenBank/DDBJ whole genome shotgun (WGS) entry which is preliminary data.</text>
</comment>
<keyword evidence="3" id="KW-1185">Reference proteome</keyword>
<keyword evidence="1" id="KW-1133">Transmembrane helix</keyword>
<feature type="transmembrane region" description="Helical" evidence="1">
    <location>
        <begin position="99"/>
        <end position="118"/>
    </location>
</feature>
<dbReference type="EMBL" id="JAXQNO010000018">
    <property type="protein sequence ID" value="KAK4776687.1"/>
    <property type="molecule type" value="Genomic_DNA"/>
</dbReference>
<dbReference type="PANTHER" id="PTHR34208:SF5">
    <property type="entry name" value="OS01G0144000 PROTEIN"/>
    <property type="match status" value="1"/>
</dbReference>